<evidence type="ECO:0000313" key="4">
    <source>
        <dbReference type="Proteomes" id="UP000318578"/>
    </source>
</evidence>
<name>A0A558AGX4_9PSEU</name>
<accession>A0A558AGX4</accession>
<dbReference type="EMBL" id="VJZA01000011">
    <property type="protein sequence ID" value="TVT23524.1"/>
    <property type="molecule type" value="Genomic_DNA"/>
</dbReference>
<feature type="region of interest" description="Disordered" evidence="1">
    <location>
        <begin position="1"/>
        <end position="28"/>
    </location>
</feature>
<organism evidence="3 4">
    <name type="scientific">Amycolatopsis acidiphila</name>
    <dbReference type="NCBI Taxonomy" id="715473"/>
    <lineage>
        <taxon>Bacteria</taxon>
        <taxon>Bacillati</taxon>
        <taxon>Actinomycetota</taxon>
        <taxon>Actinomycetes</taxon>
        <taxon>Pseudonocardiales</taxon>
        <taxon>Pseudonocardiaceae</taxon>
        <taxon>Amycolatopsis</taxon>
    </lineage>
</organism>
<keyword evidence="2" id="KW-1133">Transmembrane helix</keyword>
<comment type="caution">
    <text evidence="3">The sequence shown here is derived from an EMBL/GenBank/DDBJ whole genome shotgun (WGS) entry which is preliminary data.</text>
</comment>
<reference evidence="3 4" key="1">
    <citation type="submission" date="2019-07" db="EMBL/GenBank/DDBJ databases">
        <title>New species of Amycolatopsis and Streptomyces.</title>
        <authorList>
            <person name="Duangmal K."/>
            <person name="Teo W.F.A."/>
            <person name="Lipun K."/>
        </authorList>
    </citation>
    <scope>NUCLEOTIDE SEQUENCE [LARGE SCALE GENOMIC DNA]</scope>
    <source>
        <strain evidence="3 4">JCM 30562</strain>
    </source>
</reference>
<evidence type="ECO:0000256" key="1">
    <source>
        <dbReference type="SAM" id="MobiDB-lite"/>
    </source>
</evidence>
<keyword evidence="4" id="KW-1185">Reference proteome</keyword>
<protein>
    <submittedName>
        <fullName evidence="3">Uncharacterized protein</fullName>
    </submittedName>
</protein>
<keyword evidence="2" id="KW-0472">Membrane</keyword>
<dbReference type="Proteomes" id="UP000318578">
    <property type="component" value="Unassembled WGS sequence"/>
</dbReference>
<sequence length="115" mass="11752">MDEKELETLFRAAPGEPPPPGFSLSDVTAASARAKERRRSALLLTAACLVAVLSAAGIAGVSYFRSTETSTAQPVTAPERLPGTSPVPSPLQGSGGNGKDGPRAEGTSGCEKVDR</sequence>
<keyword evidence="2" id="KW-0812">Transmembrane</keyword>
<dbReference type="AlphaFoldDB" id="A0A558AGX4"/>
<evidence type="ECO:0000256" key="2">
    <source>
        <dbReference type="SAM" id="Phobius"/>
    </source>
</evidence>
<proteinExistence type="predicted"/>
<feature type="transmembrane region" description="Helical" evidence="2">
    <location>
        <begin position="41"/>
        <end position="64"/>
    </location>
</feature>
<evidence type="ECO:0000313" key="3">
    <source>
        <dbReference type="EMBL" id="TVT23524.1"/>
    </source>
</evidence>
<gene>
    <name evidence="3" type="ORF">FNH06_10070</name>
</gene>
<feature type="non-terminal residue" evidence="3">
    <location>
        <position position="115"/>
    </location>
</feature>
<feature type="region of interest" description="Disordered" evidence="1">
    <location>
        <begin position="66"/>
        <end position="115"/>
    </location>
</feature>